<evidence type="ECO:0000256" key="2">
    <source>
        <dbReference type="SAM" id="SignalP"/>
    </source>
</evidence>
<evidence type="ECO:0000313" key="3">
    <source>
        <dbReference type="EMBL" id="MFC4108671.1"/>
    </source>
</evidence>
<dbReference type="Gene3D" id="2.160.20.10">
    <property type="entry name" value="Single-stranded right-handed beta-helix, Pectin lyase-like"/>
    <property type="match status" value="1"/>
</dbReference>
<evidence type="ECO:0000313" key="4">
    <source>
        <dbReference type="Proteomes" id="UP001595868"/>
    </source>
</evidence>
<organism evidence="3 4">
    <name type="scientific">Micromonospora zhanjiangensis</name>
    <dbReference type="NCBI Taxonomy" id="1522057"/>
    <lineage>
        <taxon>Bacteria</taxon>
        <taxon>Bacillati</taxon>
        <taxon>Actinomycetota</taxon>
        <taxon>Actinomycetes</taxon>
        <taxon>Micromonosporales</taxon>
        <taxon>Micromonosporaceae</taxon>
        <taxon>Micromonospora</taxon>
    </lineage>
</organism>
<dbReference type="Proteomes" id="UP001595868">
    <property type="component" value="Unassembled WGS sequence"/>
</dbReference>
<comment type="caution">
    <text evidence="3">The sequence shown here is derived from an EMBL/GenBank/DDBJ whole genome shotgun (WGS) entry which is preliminary data.</text>
</comment>
<reference evidence="4" key="1">
    <citation type="journal article" date="2019" name="Int. J. Syst. Evol. Microbiol.">
        <title>The Global Catalogue of Microorganisms (GCM) 10K type strain sequencing project: providing services to taxonomists for standard genome sequencing and annotation.</title>
        <authorList>
            <consortium name="The Broad Institute Genomics Platform"/>
            <consortium name="The Broad Institute Genome Sequencing Center for Infectious Disease"/>
            <person name="Wu L."/>
            <person name="Ma J."/>
        </authorList>
    </citation>
    <scope>NUCLEOTIDE SEQUENCE [LARGE SCALE GENOMIC DNA]</scope>
    <source>
        <strain evidence="4">2902at01</strain>
    </source>
</reference>
<feature type="chain" id="PRO_5046556250" evidence="2">
    <location>
        <begin position="23"/>
        <end position="183"/>
    </location>
</feature>
<feature type="region of interest" description="Disordered" evidence="1">
    <location>
        <begin position="156"/>
        <end position="183"/>
    </location>
</feature>
<sequence>MTRIGAALVALALVLTPGPATAGDRAGRSPSGWELALARQPLPALDGWAADGPGTTGGAAAGAARTAVVTNRAELVRALGGDNATNRTDGTPKLIFVDGTVDGFSAADGHTLTCDDLADPGYTPAGYLAAYDPALWGRTTPSGPLEDARVRSVANRCTTGRWTSRTRPAWSPPPTTGSWAGTS</sequence>
<dbReference type="SUPFAM" id="SSF51126">
    <property type="entry name" value="Pectin lyase-like"/>
    <property type="match status" value="1"/>
</dbReference>
<proteinExistence type="predicted"/>
<keyword evidence="2" id="KW-0732">Signal</keyword>
<protein>
    <submittedName>
        <fullName evidence="3">Uncharacterized protein</fullName>
    </submittedName>
</protein>
<feature type="compositionally biased region" description="Polar residues" evidence="1">
    <location>
        <begin position="156"/>
        <end position="166"/>
    </location>
</feature>
<keyword evidence="4" id="KW-1185">Reference proteome</keyword>
<feature type="signal peptide" evidence="2">
    <location>
        <begin position="1"/>
        <end position="22"/>
    </location>
</feature>
<gene>
    <name evidence="3" type="ORF">ACFOX0_22390</name>
</gene>
<name>A0ABV8KSR8_9ACTN</name>
<evidence type="ECO:0000256" key="1">
    <source>
        <dbReference type="SAM" id="MobiDB-lite"/>
    </source>
</evidence>
<dbReference type="InterPro" id="IPR012334">
    <property type="entry name" value="Pectin_lyas_fold"/>
</dbReference>
<dbReference type="InterPro" id="IPR011050">
    <property type="entry name" value="Pectin_lyase_fold/virulence"/>
</dbReference>
<accession>A0ABV8KSR8</accession>
<dbReference type="RefSeq" id="WP_377549260.1">
    <property type="nucleotide sequence ID" value="NZ_JBHSBN010000017.1"/>
</dbReference>
<dbReference type="EMBL" id="JBHSBN010000017">
    <property type="protein sequence ID" value="MFC4108671.1"/>
    <property type="molecule type" value="Genomic_DNA"/>
</dbReference>